<evidence type="ECO:0000313" key="2">
    <source>
        <dbReference type="EMBL" id="KKK61515.1"/>
    </source>
</evidence>
<dbReference type="Pfam" id="PF18998">
    <property type="entry name" value="Flg_new_2"/>
    <property type="match status" value="1"/>
</dbReference>
<gene>
    <name evidence="2" type="ORF">LCGC14_3013550</name>
</gene>
<sequence>NPLFSKVIGSLRSLMPAIPELPEIPEVPVPHAGTIIKKELEYNESRRLIPAYNVPQGERGKVHIWGRNDTPTRQKLGIHWIVQDPDGLIAEDYQDWQFMRMDPGSDHEFISPGRFDFNKPGTWTISISLSMNPDAPLTVDSYAGVLCTVTPTAPPPEAPPAGYTLEVAIEPPGAGHVVISSKGPYSAGEVVTLVATPYPGYEFDHWGGWPPYPGVQSTSDALKLTMTANWWVVAAFREVAPGAVGAPYFPKYF</sequence>
<accession>A0A0F8XKB9</accession>
<dbReference type="InterPro" id="IPR044060">
    <property type="entry name" value="Bacterial_rp_domain"/>
</dbReference>
<dbReference type="AlphaFoldDB" id="A0A0F8XKB9"/>
<proteinExistence type="predicted"/>
<reference evidence="2" key="1">
    <citation type="journal article" date="2015" name="Nature">
        <title>Complex archaea that bridge the gap between prokaryotes and eukaryotes.</title>
        <authorList>
            <person name="Spang A."/>
            <person name="Saw J.H."/>
            <person name="Jorgensen S.L."/>
            <person name="Zaremba-Niedzwiedzka K."/>
            <person name="Martijn J."/>
            <person name="Lind A.E."/>
            <person name="van Eijk R."/>
            <person name="Schleper C."/>
            <person name="Guy L."/>
            <person name="Ettema T.J."/>
        </authorList>
    </citation>
    <scope>NUCLEOTIDE SEQUENCE</scope>
</reference>
<evidence type="ECO:0000259" key="1">
    <source>
        <dbReference type="Pfam" id="PF18998"/>
    </source>
</evidence>
<dbReference type="EMBL" id="LAZR01062435">
    <property type="protein sequence ID" value="KKK61515.1"/>
    <property type="molecule type" value="Genomic_DNA"/>
</dbReference>
<feature type="domain" description="Bacterial repeat" evidence="1">
    <location>
        <begin position="166"/>
        <end position="238"/>
    </location>
</feature>
<feature type="non-terminal residue" evidence="2">
    <location>
        <position position="1"/>
    </location>
</feature>
<name>A0A0F8XKB9_9ZZZZ</name>
<protein>
    <recommendedName>
        <fullName evidence="1">Bacterial repeat domain-containing protein</fullName>
    </recommendedName>
</protein>
<comment type="caution">
    <text evidence="2">The sequence shown here is derived from an EMBL/GenBank/DDBJ whole genome shotgun (WGS) entry which is preliminary data.</text>
</comment>
<organism evidence="2">
    <name type="scientific">marine sediment metagenome</name>
    <dbReference type="NCBI Taxonomy" id="412755"/>
    <lineage>
        <taxon>unclassified sequences</taxon>
        <taxon>metagenomes</taxon>
        <taxon>ecological metagenomes</taxon>
    </lineage>
</organism>